<dbReference type="Proteomes" id="UP000325517">
    <property type="component" value="Chromosome"/>
</dbReference>
<feature type="transmembrane region" description="Helical" evidence="1">
    <location>
        <begin position="6"/>
        <end position="26"/>
    </location>
</feature>
<keyword evidence="1" id="KW-1133">Transmembrane helix</keyword>
<evidence type="ECO:0000313" key="3">
    <source>
        <dbReference type="Proteomes" id="UP000325517"/>
    </source>
</evidence>
<dbReference type="KEGG" id="psyo:PB01_00690"/>
<proteinExistence type="predicted"/>
<evidence type="ECO:0000256" key="1">
    <source>
        <dbReference type="SAM" id="Phobius"/>
    </source>
</evidence>
<protein>
    <submittedName>
        <fullName evidence="2">Uncharacterized protein</fullName>
    </submittedName>
</protein>
<reference evidence="2 3" key="1">
    <citation type="submission" date="2018-07" db="EMBL/GenBank/DDBJ databases">
        <title>Complete genome sequence of Psychrobacillus sp. PB01, isolated from iceberg, and comparative genome analysis of Psychrobacillus strains.</title>
        <authorList>
            <person name="Lee P.C."/>
        </authorList>
    </citation>
    <scope>NUCLEOTIDE SEQUENCE [LARGE SCALE GENOMIC DNA]</scope>
    <source>
        <strain evidence="2 3">PB01</strain>
    </source>
</reference>
<keyword evidence="1" id="KW-0472">Membrane</keyword>
<dbReference type="RefSeq" id="WP_151698395.1">
    <property type="nucleotide sequence ID" value="NZ_CP031223.1"/>
</dbReference>
<organism evidence="2 3">
    <name type="scientific">Psychrobacillus glaciei</name>
    <dbReference type="NCBI Taxonomy" id="2283160"/>
    <lineage>
        <taxon>Bacteria</taxon>
        <taxon>Bacillati</taxon>
        <taxon>Bacillota</taxon>
        <taxon>Bacilli</taxon>
        <taxon>Bacillales</taxon>
        <taxon>Bacillaceae</taxon>
        <taxon>Psychrobacillus</taxon>
    </lineage>
</organism>
<gene>
    <name evidence="2" type="ORF">PB01_00690</name>
</gene>
<dbReference type="EMBL" id="CP031223">
    <property type="protein sequence ID" value="QFF97446.1"/>
    <property type="molecule type" value="Genomic_DNA"/>
</dbReference>
<sequence length="67" mass="7698">MVEIMIFSIFPIIILGSIGLGAYAMVKEYQVKQKKLDIEMMKLENEAFLLIEKKHVLLEETKDGPKT</sequence>
<dbReference type="AlphaFoldDB" id="A0A5J6SHS0"/>
<keyword evidence="1" id="KW-0812">Transmembrane</keyword>
<accession>A0A5J6SHS0</accession>
<keyword evidence="3" id="KW-1185">Reference proteome</keyword>
<name>A0A5J6SHS0_9BACI</name>
<evidence type="ECO:0000313" key="2">
    <source>
        <dbReference type="EMBL" id="QFF97446.1"/>
    </source>
</evidence>